<sequence>MAALCPMPYAVIRLTWPTPWPQGAPGGPDSIGDGVRASGILLGLAALGGAVLTLGLISRRGDVFPARRPGLRGRLVPVLAAVVPAALVATVLCASSISMIMMSTRDGAGWLVAAIPAPLWGPTLGLATYAYYRRRTDHRRRTGTEPTSRSIGRPAPGARR</sequence>
<keyword evidence="2" id="KW-1133">Transmembrane helix</keyword>
<evidence type="ECO:0000256" key="2">
    <source>
        <dbReference type="SAM" id="Phobius"/>
    </source>
</evidence>
<gene>
    <name evidence="3" type="ORF">GCM10022262_42550</name>
</gene>
<keyword evidence="2" id="KW-0472">Membrane</keyword>
<evidence type="ECO:0000313" key="4">
    <source>
        <dbReference type="Proteomes" id="UP001499841"/>
    </source>
</evidence>
<feature type="transmembrane region" description="Helical" evidence="2">
    <location>
        <begin position="78"/>
        <end position="102"/>
    </location>
</feature>
<protein>
    <submittedName>
        <fullName evidence="3">Uncharacterized protein</fullName>
    </submittedName>
</protein>
<accession>A0ABP6USM6</accession>
<comment type="caution">
    <text evidence="3">The sequence shown here is derived from an EMBL/GenBank/DDBJ whole genome shotgun (WGS) entry which is preliminary data.</text>
</comment>
<proteinExistence type="predicted"/>
<evidence type="ECO:0000256" key="1">
    <source>
        <dbReference type="SAM" id="MobiDB-lite"/>
    </source>
</evidence>
<organism evidence="3 4">
    <name type="scientific">Georgenia daeguensis</name>
    <dbReference type="NCBI Taxonomy" id="908355"/>
    <lineage>
        <taxon>Bacteria</taxon>
        <taxon>Bacillati</taxon>
        <taxon>Actinomycetota</taxon>
        <taxon>Actinomycetes</taxon>
        <taxon>Micrococcales</taxon>
        <taxon>Bogoriellaceae</taxon>
        <taxon>Georgenia</taxon>
    </lineage>
</organism>
<feature type="transmembrane region" description="Helical" evidence="2">
    <location>
        <begin position="108"/>
        <end position="132"/>
    </location>
</feature>
<evidence type="ECO:0000313" key="3">
    <source>
        <dbReference type="EMBL" id="GAA3514770.1"/>
    </source>
</evidence>
<reference evidence="4" key="1">
    <citation type="journal article" date="2019" name="Int. J. Syst. Evol. Microbiol.">
        <title>The Global Catalogue of Microorganisms (GCM) 10K type strain sequencing project: providing services to taxonomists for standard genome sequencing and annotation.</title>
        <authorList>
            <consortium name="The Broad Institute Genomics Platform"/>
            <consortium name="The Broad Institute Genome Sequencing Center for Infectious Disease"/>
            <person name="Wu L."/>
            <person name="Ma J."/>
        </authorList>
    </citation>
    <scope>NUCLEOTIDE SEQUENCE [LARGE SCALE GENOMIC DNA]</scope>
    <source>
        <strain evidence="4">JCM 17459</strain>
    </source>
</reference>
<dbReference type="Proteomes" id="UP001499841">
    <property type="component" value="Unassembled WGS sequence"/>
</dbReference>
<name>A0ABP6USM6_9MICO</name>
<keyword evidence="4" id="KW-1185">Reference proteome</keyword>
<keyword evidence="2" id="KW-0812">Transmembrane</keyword>
<feature type="region of interest" description="Disordered" evidence="1">
    <location>
        <begin position="137"/>
        <end position="160"/>
    </location>
</feature>
<feature type="transmembrane region" description="Helical" evidence="2">
    <location>
        <begin position="37"/>
        <end position="57"/>
    </location>
</feature>
<dbReference type="EMBL" id="BAABBA010000063">
    <property type="protein sequence ID" value="GAA3514770.1"/>
    <property type="molecule type" value="Genomic_DNA"/>
</dbReference>